<keyword evidence="4" id="KW-1185">Reference proteome</keyword>
<dbReference type="Gene3D" id="3.30.70.260">
    <property type="match status" value="1"/>
</dbReference>
<dbReference type="PANTHER" id="PTHR38036:SF1">
    <property type="entry name" value="UPF0250 PROTEIN YBED"/>
    <property type="match status" value="1"/>
</dbReference>
<dbReference type="Proteomes" id="UP000241193">
    <property type="component" value="Unassembled WGS sequence"/>
</dbReference>
<evidence type="ECO:0000313" key="4">
    <source>
        <dbReference type="Proteomes" id="UP000241193"/>
    </source>
</evidence>
<dbReference type="InterPro" id="IPR007454">
    <property type="entry name" value="UPF0250_YbeD-like"/>
</dbReference>
<organism evidence="3 4">
    <name type="scientific">Pseudothauera lacus</name>
    <dbReference type="NCBI Taxonomy" id="2136175"/>
    <lineage>
        <taxon>Bacteria</taxon>
        <taxon>Pseudomonadati</taxon>
        <taxon>Pseudomonadota</taxon>
        <taxon>Betaproteobacteria</taxon>
        <taxon>Rhodocyclales</taxon>
        <taxon>Zoogloeaceae</taxon>
        <taxon>Pseudothauera</taxon>
    </lineage>
</organism>
<dbReference type="AlphaFoldDB" id="A0A2T4IDG5"/>
<evidence type="ECO:0000313" key="3">
    <source>
        <dbReference type="EMBL" id="PTD95819.1"/>
    </source>
</evidence>
<proteinExistence type="inferred from homology"/>
<dbReference type="OrthoDB" id="9793424at2"/>
<dbReference type="EMBL" id="PZKC01000010">
    <property type="protein sequence ID" value="PTD95819.1"/>
    <property type="molecule type" value="Genomic_DNA"/>
</dbReference>
<reference evidence="3 4" key="2">
    <citation type="submission" date="2018-04" db="EMBL/GenBank/DDBJ databases">
        <title>Thauera lacus sp. nov., isolated from an saline lake in Inner Mongolia, China.</title>
        <authorList>
            <person name="Liang Q.-Y."/>
        </authorList>
    </citation>
    <scope>NUCLEOTIDE SEQUENCE [LARGE SCALE GENOMIC DNA]</scope>
    <source>
        <strain evidence="3 4">D20</strain>
    </source>
</reference>
<accession>A0A2T4IDG5</accession>
<dbReference type="PANTHER" id="PTHR38036">
    <property type="entry name" value="UPF0250 PROTEIN YBED"/>
    <property type="match status" value="1"/>
</dbReference>
<evidence type="ECO:0000256" key="2">
    <source>
        <dbReference type="HAMAP-Rule" id="MF_00659"/>
    </source>
</evidence>
<name>A0A2T4IDG5_9RHOO</name>
<comment type="caution">
    <text evidence="3">The sequence shown here is derived from an EMBL/GenBank/DDBJ whole genome shotgun (WGS) entry which is preliminary data.</text>
</comment>
<comment type="similarity">
    <text evidence="1 2">Belongs to the UPF0250 family.</text>
</comment>
<reference evidence="3 4" key="1">
    <citation type="submission" date="2018-03" db="EMBL/GenBank/DDBJ databases">
        <authorList>
            <person name="Keele B.F."/>
        </authorList>
    </citation>
    <scope>NUCLEOTIDE SEQUENCE [LARGE SCALE GENOMIC DNA]</scope>
    <source>
        <strain evidence="3 4">D20</strain>
    </source>
</reference>
<dbReference type="SUPFAM" id="SSF117991">
    <property type="entry name" value="YbeD/HP0495-like"/>
    <property type="match status" value="1"/>
</dbReference>
<sequence length="96" mass="10350">MAEQTPAPQQGRETLIEYPCDFPIKVMGARVDGFAQAVVGVVQEHAPGFDAASVEMRLSAKGNYLALTCTFRAVSQAQVDALYRALTAHPMVKVVL</sequence>
<dbReference type="HAMAP" id="MF_00659">
    <property type="entry name" value="UPF0250"/>
    <property type="match status" value="1"/>
</dbReference>
<dbReference type="Pfam" id="PF04359">
    <property type="entry name" value="DUF493"/>
    <property type="match status" value="1"/>
</dbReference>
<protein>
    <recommendedName>
        <fullName evidence="2">UPF0250 protein C8261_12515</fullName>
    </recommendedName>
</protein>
<gene>
    <name evidence="3" type="ORF">C8261_12515</name>
</gene>
<dbReference type="InterPro" id="IPR027471">
    <property type="entry name" value="YbeD-like_sf"/>
</dbReference>
<evidence type="ECO:0000256" key="1">
    <source>
        <dbReference type="ARBA" id="ARBA00008460"/>
    </source>
</evidence>